<evidence type="ECO:0000313" key="1">
    <source>
        <dbReference type="EMBL" id="PGH13620.1"/>
    </source>
</evidence>
<accession>A0A2B7XX69</accession>
<keyword evidence="2" id="KW-1185">Reference proteome</keyword>
<dbReference type="InterPro" id="IPR011990">
    <property type="entry name" value="TPR-like_helical_dom_sf"/>
</dbReference>
<gene>
    <name evidence="1" type="ORF">AJ80_06252</name>
</gene>
<dbReference type="Gene3D" id="1.25.40.10">
    <property type="entry name" value="Tetratricopeptide repeat domain"/>
    <property type="match status" value="1"/>
</dbReference>
<dbReference type="STRING" id="1447883.A0A2B7XX69"/>
<dbReference type="EMBL" id="PDNA01000102">
    <property type="protein sequence ID" value="PGH13620.1"/>
    <property type="molecule type" value="Genomic_DNA"/>
</dbReference>
<organism evidence="1 2">
    <name type="scientific">Polytolypa hystricis (strain UAMH7299)</name>
    <dbReference type="NCBI Taxonomy" id="1447883"/>
    <lineage>
        <taxon>Eukaryota</taxon>
        <taxon>Fungi</taxon>
        <taxon>Dikarya</taxon>
        <taxon>Ascomycota</taxon>
        <taxon>Pezizomycotina</taxon>
        <taxon>Eurotiomycetes</taxon>
        <taxon>Eurotiomycetidae</taxon>
        <taxon>Onygenales</taxon>
        <taxon>Onygenales incertae sedis</taxon>
        <taxon>Polytolypa</taxon>
    </lineage>
</organism>
<evidence type="ECO:0000313" key="2">
    <source>
        <dbReference type="Proteomes" id="UP000224634"/>
    </source>
</evidence>
<dbReference type="OrthoDB" id="1658288at2759"/>
<sequence length="265" mass="29773">MDKAESAELVRGVFGCNYDDVSELVQDLEYLPLALAQATAFMLGNSMARNTLPPALSARPGEIKEHNSYGADFLSLMAFLDRNGAHEALLRQYHAELYNLDFEKACGYLKAFSLANESFVGVSPPEEREHWKVQIMLRNQGDESSASLGSKANLLHNATSCFRDESKKPRSCTDRPTLEVYKPRYGRENLETLNAMRYLAALQWIQGWYNEARELEVQVVETSKGLLGSKHSDTPLAMCYFAITCGCQGRDYDAAKLQEEIHEAR</sequence>
<comment type="caution">
    <text evidence="1">The sequence shown here is derived from an EMBL/GenBank/DDBJ whole genome shotgun (WGS) entry which is preliminary data.</text>
</comment>
<name>A0A2B7XX69_POLH7</name>
<proteinExistence type="predicted"/>
<dbReference type="Proteomes" id="UP000224634">
    <property type="component" value="Unassembled WGS sequence"/>
</dbReference>
<protein>
    <submittedName>
        <fullName evidence="1">Uncharacterized protein</fullName>
    </submittedName>
</protein>
<reference evidence="1 2" key="1">
    <citation type="submission" date="2017-10" db="EMBL/GenBank/DDBJ databases">
        <title>Comparative genomics in systemic dimorphic fungi from Ajellomycetaceae.</title>
        <authorList>
            <person name="Munoz J.F."/>
            <person name="Mcewen J.G."/>
            <person name="Clay O.K."/>
            <person name="Cuomo C.A."/>
        </authorList>
    </citation>
    <scope>NUCLEOTIDE SEQUENCE [LARGE SCALE GENOMIC DNA]</scope>
    <source>
        <strain evidence="1 2">UAMH7299</strain>
    </source>
</reference>
<dbReference type="AlphaFoldDB" id="A0A2B7XX69"/>